<gene>
    <name evidence="13 14" type="primary">corA</name>
    <name evidence="14" type="ORF">GCM10009416_03490</name>
</gene>
<keyword evidence="11 13" id="KW-0472">Membrane</keyword>
<evidence type="ECO:0000256" key="2">
    <source>
        <dbReference type="ARBA" id="ARBA00009765"/>
    </source>
</evidence>
<evidence type="ECO:0000256" key="11">
    <source>
        <dbReference type="ARBA" id="ARBA00023136"/>
    </source>
</evidence>
<keyword evidence="15" id="KW-1185">Reference proteome</keyword>
<dbReference type="InterPro" id="IPR050829">
    <property type="entry name" value="CorA_MIT"/>
</dbReference>
<accession>A0ABP3PNX1</accession>
<dbReference type="SUPFAM" id="SSF143865">
    <property type="entry name" value="CorA soluble domain-like"/>
    <property type="match status" value="1"/>
</dbReference>
<feature type="transmembrane region" description="Helical" evidence="13">
    <location>
        <begin position="303"/>
        <end position="323"/>
    </location>
</feature>
<evidence type="ECO:0000256" key="7">
    <source>
        <dbReference type="ARBA" id="ARBA00022692"/>
    </source>
</evidence>
<comment type="caution">
    <text evidence="14">The sequence shown here is derived from an EMBL/GenBank/DDBJ whole genome shotgun (WGS) entry which is preliminary data.</text>
</comment>
<dbReference type="InterPro" id="IPR002523">
    <property type="entry name" value="MgTranspt_CorA/ZnTranspt_ZntB"/>
</dbReference>
<keyword evidence="9 13" id="KW-1133">Transmembrane helix</keyword>
<dbReference type="InterPro" id="IPR004488">
    <property type="entry name" value="Mg/Co-transport_prot_CorA"/>
</dbReference>
<dbReference type="NCBIfam" id="TIGR00383">
    <property type="entry name" value="corA"/>
    <property type="match status" value="1"/>
</dbReference>
<dbReference type="Proteomes" id="UP001501588">
    <property type="component" value="Unassembled WGS sequence"/>
</dbReference>
<keyword evidence="4 13" id="KW-0813">Transport</keyword>
<dbReference type="EMBL" id="BAAAFZ010000006">
    <property type="protein sequence ID" value="GAA0568625.1"/>
    <property type="molecule type" value="Genomic_DNA"/>
</dbReference>
<comment type="similarity">
    <text evidence="2 13">Belongs to the CorA metal ion transporter (MIT) (TC 1.A.35) family.</text>
</comment>
<keyword evidence="6" id="KW-0997">Cell inner membrane</keyword>
<evidence type="ECO:0000313" key="14">
    <source>
        <dbReference type="EMBL" id="GAA0568625.1"/>
    </source>
</evidence>
<evidence type="ECO:0000256" key="4">
    <source>
        <dbReference type="ARBA" id="ARBA00022448"/>
    </source>
</evidence>
<evidence type="ECO:0000256" key="3">
    <source>
        <dbReference type="ARBA" id="ARBA00019439"/>
    </source>
</evidence>
<evidence type="ECO:0000256" key="10">
    <source>
        <dbReference type="ARBA" id="ARBA00023065"/>
    </source>
</evidence>
<evidence type="ECO:0000313" key="15">
    <source>
        <dbReference type="Proteomes" id="UP001501588"/>
    </source>
</evidence>
<name>A0ABP3PNX1_9PROT</name>
<keyword evidence="10 13" id="KW-0406">Ion transport</keyword>
<feature type="transmembrane region" description="Helical" evidence="13">
    <location>
        <begin position="272"/>
        <end position="291"/>
    </location>
</feature>
<dbReference type="PANTHER" id="PTHR47685">
    <property type="entry name" value="MAGNESIUM TRANSPORT PROTEIN CORA"/>
    <property type="match status" value="1"/>
</dbReference>
<dbReference type="RefSeq" id="WP_343893407.1">
    <property type="nucleotide sequence ID" value="NZ_BAAAFZ010000006.1"/>
</dbReference>
<evidence type="ECO:0000256" key="12">
    <source>
        <dbReference type="ARBA" id="ARBA00034269"/>
    </source>
</evidence>
<reference evidence="15" key="1">
    <citation type="journal article" date="2019" name="Int. J. Syst. Evol. Microbiol.">
        <title>The Global Catalogue of Microorganisms (GCM) 10K type strain sequencing project: providing services to taxonomists for standard genome sequencing and annotation.</title>
        <authorList>
            <consortium name="The Broad Institute Genomics Platform"/>
            <consortium name="The Broad Institute Genome Sequencing Center for Infectious Disease"/>
            <person name="Wu L."/>
            <person name="Ma J."/>
        </authorList>
    </citation>
    <scope>NUCLEOTIDE SEQUENCE [LARGE SCALE GENOMIC DNA]</scope>
    <source>
        <strain evidence="15">JCM 9933</strain>
    </source>
</reference>
<evidence type="ECO:0000256" key="6">
    <source>
        <dbReference type="ARBA" id="ARBA00022519"/>
    </source>
</evidence>
<comment type="subcellular location">
    <subcellularLocation>
        <location evidence="1">Cell inner membrane</location>
        <topology evidence="1">Multi-pass membrane protein</topology>
    </subcellularLocation>
    <subcellularLocation>
        <location evidence="13">Membrane</location>
        <topology evidence="13">Multi-pass membrane protein</topology>
    </subcellularLocation>
</comment>
<dbReference type="PANTHER" id="PTHR47685:SF1">
    <property type="entry name" value="MAGNESIUM TRANSPORT PROTEIN CORA"/>
    <property type="match status" value="1"/>
</dbReference>
<comment type="function">
    <text evidence="13">Mediates influx of magnesium ions.</text>
</comment>
<keyword evidence="5 13" id="KW-1003">Cell membrane</keyword>
<comment type="catalytic activity">
    <reaction evidence="12">
        <text>Mg(2+)(in) = Mg(2+)(out)</text>
        <dbReference type="Rhea" id="RHEA:29827"/>
        <dbReference type="ChEBI" id="CHEBI:18420"/>
    </reaction>
</comment>
<sequence>MLTTYTVDNGGLSMREGAQDAEALRRAVWIDLLSPTPEEEKQVQAALRLEVPTREEMQEIESSSRLYREGDALFLTANFLYGVEGGEYGSTAITFVLGNQNLVTVRYATPRAFEVFGARCQRTPRTLLFGGPDAVMLHLFEQIVDRLADILERIGADMDRASQAAFRTARAKAKATAKDAGLKETLITLGQVGEVTTRASETLLGLSRILSFVSAEKSGAVRKENQGLIKTLVRDVRSLVEHASFLNSKAQFLLDAVLGIINVEQTNIIKTFTVASVALMPPTLLASIYGMNFEFMPELRWAVGYPFALLLMVVSAALPVLYFKRKGWL</sequence>
<evidence type="ECO:0000256" key="9">
    <source>
        <dbReference type="ARBA" id="ARBA00022989"/>
    </source>
</evidence>
<protein>
    <recommendedName>
        <fullName evidence="3 13">Magnesium transport protein CorA</fullName>
    </recommendedName>
</protein>
<dbReference type="Pfam" id="PF01544">
    <property type="entry name" value="CorA"/>
    <property type="match status" value="1"/>
</dbReference>
<dbReference type="CDD" id="cd12837">
    <property type="entry name" value="EcCorA-like_u1"/>
    <property type="match status" value="1"/>
</dbReference>
<evidence type="ECO:0000256" key="5">
    <source>
        <dbReference type="ARBA" id="ARBA00022475"/>
    </source>
</evidence>
<dbReference type="SUPFAM" id="SSF144083">
    <property type="entry name" value="Magnesium transport protein CorA, transmembrane region"/>
    <property type="match status" value="1"/>
</dbReference>
<organism evidence="14 15">
    <name type="scientific">Craurococcus roseus</name>
    <dbReference type="NCBI Taxonomy" id="77585"/>
    <lineage>
        <taxon>Bacteria</taxon>
        <taxon>Pseudomonadati</taxon>
        <taxon>Pseudomonadota</taxon>
        <taxon>Alphaproteobacteria</taxon>
        <taxon>Acetobacterales</taxon>
        <taxon>Acetobacteraceae</taxon>
        <taxon>Craurococcus</taxon>
    </lineage>
</organism>
<dbReference type="InterPro" id="IPR045861">
    <property type="entry name" value="CorA_cytoplasmic_dom"/>
</dbReference>
<dbReference type="Gene3D" id="1.20.58.340">
    <property type="entry name" value="Magnesium transport protein CorA, transmembrane region"/>
    <property type="match status" value="1"/>
</dbReference>
<dbReference type="Gene3D" id="3.30.460.20">
    <property type="entry name" value="CorA soluble domain-like"/>
    <property type="match status" value="1"/>
</dbReference>
<proteinExistence type="inferred from homology"/>
<dbReference type="InterPro" id="IPR045863">
    <property type="entry name" value="CorA_TM1_TM2"/>
</dbReference>
<evidence type="ECO:0000256" key="13">
    <source>
        <dbReference type="RuleBase" id="RU362010"/>
    </source>
</evidence>
<evidence type="ECO:0000256" key="8">
    <source>
        <dbReference type="ARBA" id="ARBA00022842"/>
    </source>
</evidence>
<keyword evidence="8 13" id="KW-0460">Magnesium</keyword>
<evidence type="ECO:0000256" key="1">
    <source>
        <dbReference type="ARBA" id="ARBA00004429"/>
    </source>
</evidence>
<keyword evidence="7 13" id="KW-0812">Transmembrane</keyword>